<evidence type="ECO:0000313" key="1">
    <source>
        <dbReference type="EMBL" id="QHS01664.1"/>
    </source>
</evidence>
<gene>
    <name evidence="1" type="ORF">CPT_CIP9_128</name>
</gene>
<proteinExistence type="predicted"/>
<protein>
    <submittedName>
        <fullName evidence="1">Uncharacterized protein</fullName>
    </submittedName>
</protein>
<keyword evidence="2" id="KW-1185">Reference proteome</keyword>
<reference evidence="2" key="1">
    <citation type="submission" date="2019-12" db="EMBL/GenBank/DDBJ databases">
        <authorList>
            <person name="Wang K."/>
            <person name="Tamayo M.G."/>
            <person name="Penner T.V."/>
            <person name="Cook B.W.M."/>
            <person name="Court D.A."/>
            <person name="Theriault S.S."/>
        </authorList>
    </citation>
    <scope>NUCLEOTIDE SEQUENCE [LARGE SCALE GENOMIC DNA]</scope>
</reference>
<dbReference type="Proteomes" id="UP000465071">
    <property type="component" value="Segment"/>
</dbReference>
<dbReference type="EMBL" id="MN882610">
    <property type="protein sequence ID" value="QHS01664.1"/>
    <property type="molecule type" value="Genomic_DNA"/>
</dbReference>
<sequence length="62" mass="7419">MKLNPLPWIKNWLSQPDEFWKAMNDFNEQTEDHLLNLAKEKQNEIDFQTAKALADDLFRIKS</sequence>
<name>A0A6B9Y1I2_9CAUD</name>
<evidence type="ECO:0000313" key="2">
    <source>
        <dbReference type="Proteomes" id="UP000465071"/>
    </source>
</evidence>
<accession>A0A6B9Y1I2</accession>
<organism evidence="1 2">
    <name type="scientific">Enterobacter phage vB_EclM_CIP9</name>
    <dbReference type="NCBI Taxonomy" id="2696340"/>
    <lineage>
        <taxon>Viruses</taxon>
        <taxon>Duplodnaviria</taxon>
        <taxon>Heunggongvirae</taxon>
        <taxon>Uroviricota</taxon>
        <taxon>Caudoviricetes</taxon>
        <taxon>Pantevenvirales</taxon>
        <taxon>Straboviridae</taxon>
        <taxon>Tevenvirinae</taxon>
        <taxon>Kanagawavirus</taxon>
        <taxon>Kanagawavirus cipnine</taxon>
    </lineage>
</organism>